<evidence type="ECO:0000313" key="2">
    <source>
        <dbReference type="Proteomes" id="UP000053841"/>
    </source>
</evidence>
<dbReference type="AlphaFoldDB" id="W6YLG2"/>
<keyword evidence="2" id="KW-1185">Reference proteome</keyword>
<evidence type="ECO:0000313" key="1">
    <source>
        <dbReference type="EMBL" id="EUC36524.1"/>
    </source>
</evidence>
<accession>W6YLG2</accession>
<dbReference type="EMBL" id="KI964560">
    <property type="protein sequence ID" value="EUC36524.1"/>
    <property type="molecule type" value="Genomic_DNA"/>
</dbReference>
<proteinExistence type="predicted"/>
<dbReference type="RefSeq" id="XP_007709115.1">
    <property type="nucleotide sequence ID" value="XM_007710925.1"/>
</dbReference>
<dbReference type="KEGG" id="bze:COCCADRAFT_23651"/>
<reference evidence="1 2" key="1">
    <citation type="journal article" date="2013" name="PLoS Genet.">
        <title>Comparative genome structure, secondary metabolite, and effector coding capacity across Cochliobolus pathogens.</title>
        <authorList>
            <person name="Condon B.J."/>
            <person name="Leng Y."/>
            <person name="Wu D."/>
            <person name="Bushley K.E."/>
            <person name="Ohm R.A."/>
            <person name="Otillar R."/>
            <person name="Martin J."/>
            <person name="Schackwitz W."/>
            <person name="Grimwood J."/>
            <person name="MohdZainudin N."/>
            <person name="Xue C."/>
            <person name="Wang R."/>
            <person name="Manning V.A."/>
            <person name="Dhillon B."/>
            <person name="Tu Z.J."/>
            <person name="Steffenson B.J."/>
            <person name="Salamov A."/>
            <person name="Sun H."/>
            <person name="Lowry S."/>
            <person name="LaButti K."/>
            <person name="Han J."/>
            <person name="Copeland A."/>
            <person name="Lindquist E."/>
            <person name="Barry K."/>
            <person name="Schmutz J."/>
            <person name="Baker S.E."/>
            <person name="Ciuffetti L.M."/>
            <person name="Grigoriev I.V."/>
            <person name="Zhong S."/>
            <person name="Turgeon B.G."/>
        </authorList>
    </citation>
    <scope>NUCLEOTIDE SEQUENCE [LARGE SCALE GENOMIC DNA]</scope>
    <source>
        <strain evidence="1 2">26-R-13</strain>
    </source>
</reference>
<dbReference type="HOGENOM" id="CLU_1343029_0_0_1"/>
<gene>
    <name evidence="1" type="ORF">COCCADRAFT_23651</name>
</gene>
<dbReference type="Proteomes" id="UP000053841">
    <property type="component" value="Unassembled WGS sequence"/>
</dbReference>
<sequence length="204" mass="21777">MSQMHMYAMYICMHAQCTEKSQVSRSGGREGLDWQTQTASNAARGAEWTAAEIPDGAHAGGDGGGGVTTGPRLIGRCAGPGRGTSWLGKLLANESRRGREALDDEVWKLVLVGLSAQYLQASERASASEKTFASVDCARQSVVVVVVSRGRERGGPASTPHLFSQACTPIRDIIHCHGTWSSYRGYCAITWSSRLSLSVRCSAA</sequence>
<dbReference type="GeneID" id="19145459"/>
<name>W6YLG2_COCC2</name>
<organism evidence="1 2">
    <name type="scientific">Cochliobolus carbonum (strain 26-R-13)</name>
    <name type="common">Maize leaf spot fungus</name>
    <name type="synonym">Bipolaris zeicola</name>
    <dbReference type="NCBI Taxonomy" id="930089"/>
    <lineage>
        <taxon>Eukaryota</taxon>
        <taxon>Fungi</taxon>
        <taxon>Dikarya</taxon>
        <taxon>Ascomycota</taxon>
        <taxon>Pezizomycotina</taxon>
        <taxon>Dothideomycetes</taxon>
        <taxon>Pleosporomycetidae</taxon>
        <taxon>Pleosporales</taxon>
        <taxon>Pleosporineae</taxon>
        <taxon>Pleosporaceae</taxon>
        <taxon>Bipolaris</taxon>
    </lineage>
</organism>
<protein>
    <submittedName>
        <fullName evidence="1">Uncharacterized protein</fullName>
    </submittedName>
</protein>